<dbReference type="AlphaFoldDB" id="A0A382KUI1"/>
<proteinExistence type="predicted"/>
<gene>
    <name evidence="1" type="ORF">METZ01_LOCUS280057</name>
</gene>
<organism evidence="1">
    <name type="scientific">marine metagenome</name>
    <dbReference type="NCBI Taxonomy" id="408172"/>
    <lineage>
        <taxon>unclassified sequences</taxon>
        <taxon>metagenomes</taxon>
        <taxon>ecological metagenomes</taxon>
    </lineage>
</organism>
<protein>
    <submittedName>
        <fullName evidence="1">Uncharacterized protein</fullName>
    </submittedName>
</protein>
<accession>A0A382KUI1</accession>
<name>A0A382KUI1_9ZZZZ</name>
<feature type="non-terminal residue" evidence="1">
    <location>
        <position position="23"/>
    </location>
</feature>
<reference evidence="1" key="1">
    <citation type="submission" date="2018-05" db="EMBL/GenBank/DDBJ databases">
        <authorList>
            <person name="Lanie J.A."/>
            <person name="Ng W.-L."/>
            <person name="Kazmierczak K.M."/>
            <person name="Andrzejewski T.M."/>
            <person name="Davidsen T.M."/>
            <person name="Wayne K.J."/>
            <person name="Tettelin H."/>
            <person name="Glass J.I."/>
            <person name="Rusch D."/>
            <person name="Podicherti R."/>
            <person name="Tsui H.-C.T."/>
            <person name="Winkler M.E."/>
        </authorList>
    </citation>
    <scope>NUCLEOTIDE SEQUENCE</scope>
</reference>
<evidence type="ECO:0000313" key="1">
    <source>
        <dbReference type="EMBL" id="SVC27203.1"/>
    </source>
</evidence>
<feature type="non-terminal residue" evidence="1">
    <location>
        <position position="1"/>
    </location>
</feature>
<sequence>LLKRPANLQDYGFLTNGKVINGY</sequence>
<dbReference type="EMBL" id="UINC01082440">
    <property type="protein sequence ID" value="SVC27203.1"/>
    <property type="molecule type" value="Genomic_DNA"/>
</dbReference>